<feature type="signal peptide" evidence="1">
    <location>
        <begin position="1"/>
        <end position="19"/>
    </location>
</feature>
<accession>A0A3S4QQ25</accession>
<evidence type="ECO:0000259" key="2">
    <source>
        <dbReference type="SMART" id="SM00849"/>
    </source>
</evidence>
<name>A0A3S4QQ25_9GAMM</name>
<sequence>MKKRLLAALLAIAANSANALEIQTYSADANSFLVQSTLILGEKEAILIDSGFTRADALRIAAQILDSQKQLSTIFISQADPDYYFGAATLKEIFPDAKVITTPAVLEKINAKVATKLAVWSPKMGANAPKNIVLPEPFVGKQLSLDGETIEIRGTSGLLAHRPYVWIPSQKTIAGNVAVFGNMHLWTADTQSPAERQAWSAQLAEMASLKPAVVIAGHAAKGSKTMRHC</sequence>
<evidence type="ECO:0000313" key="4">
    <source>
        <dbReference type="Proteomes" id="UP000274100"/>
    </source>
</evidence>
<dbReference type="Proteomes" id="UP000274100">
    <property type="component" value="Chromosome"/>
</dbReference>
<feature type="chain" id="PRO_5018705039" evidence="1">
    <location>
        <begin position="20"/>
        <end position="229"/>
    </location>
</feature>
<dbReference type="InterPro" id="IPR036866">
    <property type="entry name" value="RibonucZ/Hydroxyglut_hydro"/>
</dbReference>
<dbReference type="CDD" id="cd07739">
    <property type="entry name" value="metallo-hydrolase-like_MBL-fold"/>
    <property type="match status" value="1"/>
</dbReference>
<organism evidence="3 4">
    <name type="scientific">Moraxella cuniculi</name>
    <dbReference type="NCBI Taxonomy" id="34061"/>
    <lineage>
        <taxon>Bacteria</taxon>
        <taxon>Pseudomonadati</taxon>
        <taxon>Pseudomonadota</taxon>
        <taxon>Gammaproteobacteria</taxon>
        <taxon>Moraxellales</taxon>
        <taxon>Moraxellaceae</taxon>
        <taxon>Moraxella</taxon>
    </lineage>
</organism>
<keyword evidence="1" id="KW-0732">Signal</keyword>
<dbReference type="Gene3D" id="3.60.15.10">
    <property type="entry name" value="Ribonuclease Z/Hydroxyacylglutathione hydrolase-like"/>
    <property type="match status" value="1"/>
</dbReference>
<evidence type="ECO:0000256" key="1">
    <source>
        <dbReference type="SAM" id="SignalP"/>
    </source>
</evidence>
<dbReference type="PANTHER" id="PTHR42951:SF14">
    <property type="entry name" value="METALLO-BETA-LACTAMASE SUPERFAMILY PROTEIN"/>
    <property type="match status" value="1"/>
</dbReference>
<dbReference type="AlphaFoldDB" id="A0A3S4QQ25"/>
<protein>
    <submittedName>
        <fullName evidence="3">Arsenate reductase and related proteins, glutaredoxin family</fullName>
    </submittedName>
</protein>
<dbReference type="PANTHER" id="PTHR42951">
    <property type="entry name" value="METALLO-BETA-LACTAMASE DOMAIN-CONTAINING"/>
    <property type="match status" value="1"/>
</dbReference>
<dbReference type="InterPro" id="IPR001279">
    <property type="entry name" value="Metallo-B-lactamas"/>
</dbReference>
<dbReference type="EMBL" id="LR134343">
    <property type="protein sequence ID" value="VEG13428.1"/>
    <property type="molecule type" value="Genomic_DNA"/>
</dbReference>
<dbReference type="SMART" id="SM00849">
    <property type="entry name" value="Lactamase_B"/>
    <property type="match status" value="1"/>
</dbReference>
<reference evidence="3 4" key="1">
    <citation type="submission" date="2018-12" db="EMBL/GenBank/DDBJ databases">
        <authorList>
            <consortium name="Pathogen Informatics"/>
        </authorList>
    </citation>
    <scope>NUCLEOTIDE SEQUENCE [LARGE SCALE GENOMIC DNA]</scope>
    <source>
        <strain evidence="3 4">NCTC10297</strain>
    </source>
</reference>
<feature type="domain" description="Metallo-beta-lactamase" evidence="2">
    <location>
        <begin position="33"/>
        <end position="218"/>
    </location>
</feature>
<gene>
    <name evidence="3" type="ORF">NCTC10297_01391</name>
</gene>
<evidence type="ECO:0000313" key="3">
    <source>
        <dbReference type="EMBL" id="VEG13428.1"/>
    </source>
</evidence>
<dbReference type="RefSeq" id="WP_197718967.1">
    <property type="nucleotide sequence ID" value="NZ_LR134343.1"/>
</dbReference>
<dbReference type="InterPro" id="IPR050855">
    <property type="entry name" value="NDM-1-like"/>
</dbReference>
<dbReference type="SUPFAM" id="SSF56281">
    <property type="entry name" value="Metallo-hydrolase/oxidoreductase"/>
    <property type="match status" value="1"/>
</dbReference>
<proteinExistence type="predicted"/>
<dbReference type="KEGG" id="mcun:NCTC10297_01391"/>
<dbReference type="Pfam" id="PF00753">
    <property type="entry name" value="Lactamase_B"/>
    <property type="match status" value="1"/>
</dbReference>